<dbReference type="InterPro" id="IPR005475">
    <property type="entry name" value="Transketolase-like_Pyr-bd"/>
</dbReference>
<dbReference type="NCBIfam" id="NF006914">
    <property type="entry name" value="PRK09404.1"/>
    <property type="match status" value="1"/>
</dbReference>
<sequence>MDKNKKKFWLDSSWLSRENQDYIEKIYKNFLIDTQSVDATWHEAFLELSKEQKNIFNTNDTKVNTYLLINKINHIINSFRIQGYKRSSIDPLQLSKQKKITDLDILSYNFTQEEIKKNVKINFKNCSNFKTNIISLHKILSKKYCGSIGFEYMYIDNISEKKWITNYIESFFDENLFTEKEKIHFLKEITYAETLEKYIGKKFPGAKRFSLEGAETLIPILHEVIRFSKKNNISEIILGMPHRGRLNVLVNILNKSPKILFDEFSGSNLFQKISGDVKYHMGGISEIKNEKKIMFNLAYNPSHLEIINPVIAGIARSYIDEMKKIDSEILPISIHGDASVIGQGVVQETLNMSQTEGYKIGGTVHIVINNQIGFTTSNPKSLRSSQYCTDIAKIIQAPIFHVNADDVEACIFTIQLALYFKKKFKKDVFIDLVCYRRNGHNEVDEPSVTQPIMYSKIKNHPTVRKIYSDLLISKKIITFEKNQEIINQYFAKLQKGQYIFSRSKKINFQDHNLEEEKNIKTINKNINFSNLQKLAYVINDIPNSVKMHHRVKKIYNERLEMAQKSKLFDWGAAETLAYATIIQEGISCRISGEDVSRGTFFHRHAFIHNQNDGSIYVPLNHISKKQGRFEIWDSVLSEEAVLAFEYGYSLFPSNKLNIWEAQFGDFINGAQVVIDQFISSGEKKWNQKSNLVLFLPHGYEGQGPEHSSSRIERFLQLCSEKNMQVCIPTMSSQIFHILRRQIFDKIYKPLIIFTPKSLLRNSMASSSLNTLINGKFQKVIDEIDNINKKEKRIIFCSGKVYYDLLKHRREKKITSVLLIRIEQLYPFPKTEIFKIFKNYSYIKDYIWCQEEPYNQGAWLYVKDYLNDMLPSDTSLKYIGRKSSASPAVGYISIHKKQQEKIIHNALNINSIIG</sequence>
<protein>
    <recommendedName>
        <fullName evidence="4">oxoglutarate dehydrogenase (succinyl-transferring)</fullName>
        <ecNumber evidence="4">1.2.4.2</ecNumber>
    </recommendedName>
</protein>
<proteinExistence type="inferred from homology"/>
<dbReference type="OrthoDB" id="9759785at2"/>
<evidence type="ECO:0000256" key="2">
    <source>
        <dbReference type="ARBA" id="ARBA00003906"/>
    </source>
</evidence>
<organism evidence="8 9">
    <name type="scientific">Buchnera aphidicola</name>
    <name type="common">Acyrthosiphon lactucae</name>
    <dbReference type="NCBI Taxonomy" id="1241832"/>
    <lineage>
        <taxon>Bacteria</taxon>
        <taxon>Pseudomonadati</taxon>
        <taxon>Pseudomonadota</taxon>
        <taxon>Gammaproteobacteria</taxon>
        <taxon>Enterobacterales</taxon>
        <taxon>Erwiniaceae</taxon>
        <taxon>Buchnera</taxon>
    </lineage>
</organism>
<reference evidence="8 9" key="2">
    <citation type="submission" date="2019-05" db="EMBL/GenBank/DDBJ databases">
        <title>Genome evolution of the obligate endosymbiont Buchnera aphidicola.</title>
        <authorList>
            <person name="Moran N.A."/>
        </authorList>
    </citation>
    <scope>NUCLEOTIDE SEQUENCE [LARGE SCALE GENOMIC DNA]</scope>
    <source>
        <strain evidence="8 9">Ala</strain>
    </source>
</reference>
<dbReference type="AlphaFoldDB" id="A0A4D6XSA7"/>
<keyword evidence="6" id="KW-0786">Thiamine pyrophosphate</keyword>
<dbReference type="InterPro" id="IPR042179">
    <property type="entry name" value="KGD_C_sf"/>
</dbReference>
<evidence type="ECO:0000259" key="7">
    <source>
        <dbReference type="SMART" id="SM00861"/>
    </source>
</evidence>
<dbReference type="PANTHER" id="PTHR23152:SF4">
    <property type="entry name" value="2-OXOADIPATE DEHYDROGENASE COMPLEX COMPONENT E1"/>
    <property type="match status" value="1"/>
</dbReference>
<dbReference type="Gene3D" id="3.40.50.970">
    <property type="match status" value="1"/>
</dbReference>
<dbReference type="Proteomes" id="UP000298660">
    <property type="component" value="Chromosome"/>
</dbReference>
<dbReference type="Pfam" id="PF16870">
    <property type="entry name" value="OxoGdeHyase_C"/>
    <property type="match status" value="1"/>
</dbReference>
<dbReference type="Pfam" id="PF16078">
    <property type="entry name" value="2-oxogl_dehyd_N"/>
    <property type="match status" value="1"/>
</dbReference>
<evidence type="ECO:0000313" key="9">
    <source>
        <dbReference type="Proteomes" id="UP000298660"/>
    </source>
</evidence>
<dbReference type="Pfam" id="PF00676">
    <property type="entry name" value="E1_dh"/>
    <property type="match status" value="1"/>
</dbReference>
<evidence type="ECO:0000256" key="3">
    <source>
        <dbReference type="ARBA" id="ARBA00006936"/>
    </source>
</evidence>
<reference evidence="8 9" key="1">
    <citation type="submission" date="2018-12" db="EMBL/GenBank/DDBJ databases">
        <authorList>
            <person name="Chong R.A."/>
        </authorList>
    </citation>
    <scope>NUCLEOTIDE SEQUENCE [LARGE SCALE GENOMIC DNA]</scope>
    <source>
        <strain evidence="8 9">Ala</strain>
    </source>
</reference>
<evidence type="ECO:0000313" key="8">
    <source>
        <dbReference type="EMBL" id="QCI17698.1"/>
    </source>
</evidence>
<dbReference type="GO" id="GO:0045252">
    <property type="term" value="C:oxoglutarate dehydrogenase complex"/>
    <property type="evidence" value="ECO:0007669"/>
    <property type="project" value="TreeGrafter"/>
</dbReference>
<dbReference type="InterPro" id="IPR032106">
    <property type="entry name" value="2-oxogl_dehyd_N"/>
</dbReference>
<dbReference type="GO" id="GO:0006099">
    <property type="term" value="P:tricarboxylic acid cycle"/>
    <property type="evidence" value="ECO:0007669"/>
    <property type="project" value="TreeGrafter"/>
</dbReference>
<dbReference type="GO" id="GO:0004591">
    <property type="term" value="F:oxoglutarate dehydrogenase (succinyl-transferring) activity"/>
    <property type="evidence" value="ECO:0007669"/>
    <property type="project" value="UniProtKB-EC"/>
</dbReference>
<feature type="domain" description="Transketolase-like pyrimidine-binding" evidence="7">
    <location>
        <begin position="568"/>
        <end position="761"/>
    </location>
</feature>
<gene>
    <name evidence="8" type="ORF">D9V61_01535</name>
</gene>
<dbReference type="PIRSF" id="PIRSF000157">
    <property type="entry name" value="Oxoglu_dh_E1"/>
    <property type="match status" value="1"/>
</dbReference>
<comment type="cofactor">
    <cofactor evidence="1">
        <name>thiamine diphosphate</name>
        <dbReference type="ChEBI" id="CHEBI:58937"/>
    </cofactor>
</comment>
<dbReference type="RefSeq" id="WP_158339487.1">
    <property type="nucleotide sequence ID" value="NZ_CP034891.1"/>
</dbReference>
<keyword evidence="5 8" id="KW-0560">Oxidoreductase</keyword>
<dbReference type="Gene3D" id="3.40.50.12470">
    <property type="match status" value="1"/>
</dbReference>
<dbReference type="NCBIfam" id="TIGR00239">
    <property type="entry name" value="2oxo_dh_E1"/>
    <property type="match status" value="1"/>
</dbReference>
<evidence type="ECO:0000256" key="1">
    <source>
        <dbReference type="ARBA" id="ARBA00001964"/>
    </source>
</evidence>
<dbReference type="InterPro" id="IPR001017">
    <property type="entry name" value="DH_E1"/>
</dbReference>
<evidence type="ECO:0000256" key="4">
    <source>
        <dbReference type="ARBA" id="ARBA00012280"/>
    </source>
</evidence>
<dbReference type="InterPro" id="IPR011603">
    <property type="entry name" value="2oxoglutarate_DH_E1"/>
</dbReference>
<name>A0A4D6XSA7_9GAMM</name>
<dbReference type="Gene3D" id="3.40.50.11610">
    <property type="entry name" value="Multifunctional 2-oxoglutarate metabolism enzyme, C-terminal domain"/>
    <property type="match status" value="1"/>
</dbReference>
<dbReference type="Pfam" id="PF02779">
    <property type="entry name" value="Transket_pyr"/>
    <property type="match status" value="1"/>
</dbReference>
<dbReference type="SMART" id="SM00861">
    <property type="entry name" value="Transket_pyr"/>
    <property type="match status" value="1"/>
</dbReference>
<dbReference type="InterPro" id="IPR029061">
    <property type="entry name" value="THDP-binding"/>
</dbReference>
<dbReference type="EMBL" id="CP034891">
    <property type="protein sequence ID" value="QCI17698.1"/>
    <property type="molecule type" value="Genomic_DNA"/>
</dbReference>
<dbReference type="GO" id="GO:0005829">
    <property type="term" value="C:cytosol"/>
    <property type="evidence" value="ECO:0007669"/>
    <property type="project" value="TreeGrafter"/>
</dbReference>
<dbReference type="EC" id="1.2.4.2" evidence="4"/>
<evidence type="ECO:0000256" key="6">
    <source>
        <dbReference type="ARBA" id="ARBA00023052"/>
    </source>
</evidence>
<dbReference type="Gene3D" id="1.10.287.1150">
    <property type="entry name" value="TPP helical domain"/>
    <property type="match status" value="1"/>
</dbReference>
<dbReference type="PANTHER" id="PTHR23152">
    <property type="entry name" value="2-OXOGLUTARATE DEHYDROGENASE"/>
    <property type="match status" value="1"/>
</dbReference>
<evidence type="ECO:0000256" key="5">
    <source>
        <dbReference type="ARBA" id="ARBA00023002"/>
    </source>
</evidence>
<comment type="similarity">
    <text evidence="3">Belongs to the alpha-ketoglutarate dehydrogenase family.</text>
</comment>
<comment type="function">
    <text evidence="2">E1 component of the 2-oxoglutarate dehydrogenase (OGDH) complex which catalyzes the decarboxylation of 2-oxoglutarate, the first step in the conversion of 2-oxoglutarate to succinyl-CoA and CO(2).</text>
</comment>
<dbReference type="NCBIfam" id="NF008907">
    <property type="entry name" value="PRK12270.1"/>
    <property type="match status" value="1"/>
</dbReference>
<dbReference type="SUPFAM" id="SSF52518">
    <property type="entry name" value="Thiamin diphosphate-binding fold (THDP-binding)"/>
    <property type="match status" value="2"/>
</dbReference>
<accession>A0A4D6XSA7</accession>
<dbReference type="InterPro" id="IPR031717">
    <property type="entry name" value="ODO-1/KGD_C"/>
</dbReference>
<dbReference type="CDD" id="cd02016">
    <property type="entry name" value="TPP_E1_OGDC_like"/>
    <property type="match status" value="1"/>
</dbReference>
<dbReference type="GO" id="GO:0030976">
    <property type="term" value="F:thiamine pyrophosphate binding"/>
    <property type="evidence" value="ECO:0007669"/>
    <property type="project" value="InterPro"/>
</dbReference>